<evidence type="ECO:0000256" key="2">
    <source>
        <dbReference type="ARBA" id="ARBA00007656"/>
    </source>
</evidence>
<evidence type="ECO:0000256" key="8">
    <source>
        <dbReference type="PROSITE-ProRule" id="PRU00278"/>
    </source>
</evidence>
<dbReference type="InterPro" id="IPR046357">
    <property type="entry name" value="PPIase_dom_sf"/>
</dbReference>
<dbReference type="SUPFAM" id="SSF109998">
    <property type="entry name" value="Triger factor/SurA peptide-binding domain-like"/>
    <property type="match status" value="1"/>
</dbReference>
<keyword evidence="12" id="KW-1185">Reference proteome</keyword>
<feature type="domain" description="PpiC" evidence="10">
    <location>
        <begin position="131"/>
        <end position="220"/>
    </location>
</feature>
<evidence type="ECO:0000256" key="9">
    <source>
        <dbReference type="SAM" id="SignalP"/>
    </source>
</evidence>
<dbReference type="InterPro" id="IPR050245">
    <property type="entry name" value="PrsA_foldase"/>
</dbReference>
<keyword evidence="9" id="KW-0732">Signal</keyword>
<dbReference type="SUPFAM" id="SSF54534">
    <property type="entry name" value="FKBP-like"/>
    <property type="match status" value="1"/>
</dbReference>
<evidence type="ECO:0000256" key="7">
    <source>
        <dbReference type="ARBA" id="ARBA00031484"/>
    </source>
</evidence>
<dbReference type="Pfam" id="PF00639">
    <property type="entry name" value="Rotamase"/>
    <property type="match status" value="1"/>
</dbReference>
<dbReference type="PANTHER" id="PTHR47245:SF2">
    <property type="entry name" value="PEPTIDYL-PROLYL CIS-TRANS ISOMERASE HP_0175-RELATED"/>
    <property type="match status" value="1"/>
</dbReference>
<comment type="catalytic activity">
    <reaction evidence="1">
        <text>[protein]-peptidylproline (omega=180) = [protein]-peptidylproline (omega=0)</text>
        <dbReference type="Rhea" id="RHEA:16237"/>
        <dbReference type="Rhea" id="RHEA-COMP:10747"/>
        <dbReference type="Rhea" id="RHEA-COMP:10748"/>
        <dbReference type="ChEBI" id="CHEBI:83833"/>
        <dbReference type="ChEBI" id="CHEBI:83834"/>
        <dbReference type="EC" id="5.2.1.8"/>
    </reaction>
</comment>
<accession>A0ABW8UQD3</accession>
<comment type="caution">
    <text evidence="11">The sequence shown here is derived from an EMBL/GenBank/DDBJ whole genome shotgun (WGS) entry which is preliminary data.</text>
</comment>
<dbReference type="EC" id="5.2.1.8" evidence="3"/>
<proteinExistence type="inferred from homology"/>
<dbReference type="Proteomes" id="UP001627408">
    <property type="component" value="Unassembled WGS sequence"/>
</dbReference>
<evidence type="ECO:0000313" key="11">
    <source>
        <dbReference type="EMBL" id="MFL4469328.1"/>
    </source>
</evidence>
<feature type="chain" id="PRO_5046206190" description="Parvulin-like PPIase" evidence="9">
    <location>
        <begin position="23"/>
        <end position="278"/>
    </location>
</feature>
<evidence type="ECO:0000256" key="5">
    <source>
        <dbReference type="ARBA" id="ARBA00023110"/>
    </source>
</evidence>
<dbReference type="Gene3D" id="3.10.50.40">
    <property type="match status" value="1"/>
</dbReference>
<dbReference type="RefSeq" id="WP_407591116.1">
    <property type="nucleotide sequence ID" value="NZ_JBHDIY010000002.1"/>
</dbReference>
<dbReference type="PANTHER" id="PTHR47245">
    <property type="entry name" value="PEPTIDYLPROLYL ISOMERASE"/>
    <property type="match status" value="1"/>
</dbReference>
<dbReference type="GO" id="GO:0016853">
    <property type="term" value="F:isomerase activity"/>
    <property type="evidence" value="ECO:0007669"/>
    <property type="project" value="UniProtKB-KW"/>
</dbReference>
<sequence>MKHLLSLPALGLVAAMALPAAAQDADQVVATVNGTDITIGHMIVARATLPQQFQELPDEVLFNGILEQLVQQTLLAQSFDGELPKRAQLSLENETRSLTAGETLEQVFSTALNPVAVQSAYQARFEGAEQAQEYNASHILVETEEAALAVKEEIENGADFAATAREKSTGPSGPNGGQLGWFGTGAMVPSFEAAVIALEVGEVSAPVQTQFGWHVIILNETRVQERPTLDQVRPEIEEELRAAALEARIEELSADAEIDQSGAEGVDPAILKDLALVQ</sequence>
<feature type="signal peptide" evidence="9">
    <location>
        <begin position="1"/>
        <end position="22"/>
    </location>
</feature>
<name>A0ABW8UQD3_9RHOB</name>
<dbReference type="InterPro" id="IPR000297">
    <property type="entry name" value="PPIase_PpiC"/>
</dbReference>
<protein>
    <recommendedName>
        <fullName evidence="4">Parvulin-like PPIase</fullName>
        <ecNumber evidence="3">5.2.1.8</ecNumber>
    </recommendedName>
    <alternativeName>
        <fullName evidence="6">Peptidyl-prolyl cis-trans isomerase plp</fullName>
    </alternativeName>
    <alternativeName>
        <fullName evidence="7">Rotamase plp</fullName>
    </alternativeName>
</protein>
<dbReference type="PROSITE" id="PS50198">
    <property type="entry name" value="PPIC_PPIASE_2"/>
    <property type="match status" value="1"/>
</dbReference>
<evidence type="ECO:0000256" key="1">
    <source>
        <dbReference type="ARBA" id="ARBA00000971"/>
    </source>
</evidence>
<keyword evidence="8 11" id="KW-0413">Isomerase</keyword>
<evidence type="ECO:0000256" key="4">
    <source>
        <dbReference type="ARBA" id="ARBA00018370"/>
    </source>
</evidence>
<dbReference type="EMBL" id="JBHDIY010000002">
    <property type="protein sequence ID" value="MFL4469328.1"/>
    <property type="molecule type" value="Genomic_DNA"/>
</dbReference>
<evidence type="ECO:0000259" key="10">
    <source>
        <dbReference type="PROSITE" id="PS50198"/>
    </source>
</evidence>
<evidence type="ECO:0000256" key="3">
    <source>
        <dbReference type="ARBA" id="ARBA00013194"/>
    </source>
</evidence>
<keyword evidence="5 8" id="KW-0697">Rotamase</keyword>
<evidence type="ECO:0000313" key="12">
    <source>
        <dbReference type="Proteomes" id="UP001627408"/>
    </source>
</evidence>
<gene>
    <name evidence="11" type="ORF">ACERZ8_05390</name>
</gene>
<reference evidence="11 12" key="1">
    <citation type="submission" date="2024-08" db="EMBL/GenBank/DDBJ databases">
        <title>Tateyamaria sp. nov., isolated from marine algae.</title>
        <authorList>
            <person name="Choi B.J."/>
            <person name="Kim J.M."/>
            <person name="Lee J.K."/>
            <person name="Choi D.G."/>
            <person name="Bayburt H."/>
            <person name="Baek J.H."/>
            <person name="Han D.M."/>
            <person name="Jeon C.O."/>
        </authorList>
    </citation>
    <scope>NUCLEOTIDE SEQUENCE [LARGE SCALE GENOMIC DNA]</scope>
    <source>
        <strain evidence="11 12">KMU-156</strain>
    </source>
</reference>
<dbReference type="InterPro" id="IPR027304">
    <property type="entry name" value="Trigger_fact/SurA_dom_sf"/>
</dbReference>
<comment type="similarity">
    <text evidence="2">Belongs to the PpiC/parvulin rotamase family.</text>
</comment>
<evidence type="ECO:0000256" key="6">
    <source>
        <dbReference type="ARBA" id="ARBA00030642"/>
    </source>
</evidence>
<dbReference type="Gene3D" id="1.10.8.1040">
    <property type="match status" value="1"/>
</dbReference>
<organism evidence="11 12">
    <name type="scientific">Tateyamaria armeniaca</name>
    <dbReference type="NCBI Taxonomy" id="2518930"/>
    <lineage>
        <taxon>Bacteria</taxon>
        <taxon>Pseudomonadati</taxon>
        <taxon>Pseudomonadota</taxon>
        <taxon>Alphaproteobacteria</taxon>
        <taxon>Rhodobacterales</taxon>
        <taxon>Roseobacteraceae</taxon>
        <taxon>Tateyamaria</taxon>
    </lineage>
</organism>